<reference evidence="2" key="1">
    <citation type="submission" date="2020-07" db="EMBL/GenBank/DDBJ databases">
        <title>Huge and variable diversity of episymbiotic CPR bacteria and DPANN archaea in groundwater ecosystems.</title>
        <authorList>
            <person name="He C.Y."/>
            <person name="Keren R."/>
            <person name="Whittaker M."/>
            <person name="Farag I.F."/>
            <person name="Doudna J."/>
            <person name="Cate J.H.D."/>
            <person name="Banfield J.F."/>
        </authorList>
    </citation>
    <scope>NUCLEOTIDE SEQUENCE</scope>
    <source>
        <strain evidence="2">NC_groundwater_1664_Pr3_B-0.1um_52_9</strain>
    </source>
</reference>
<protein>
    <recommendedName>
        <fullName evidence="4">Phosphodiester glycosidase domain-containing protein</fullName>
    </recommendedName>
</protein>
<feature type="compositionally biased region" description="Basic and acidic residues" evidence="1">
    <location>
        <begin position="368"/>
        <end position="379"/>
    </location>
</feature>
<evidence type="ECO:0000256" key="1">
    <source>
        <dbReference type="SAM" id="MobiDB-lite"/>
    </source>
</evidence>
<comment type="caution">
    <text evidence="2">The sequence shown here is derived from an EMBL/GenBank/DDBJ whole genome shotgun (WGS) entry which is preliminary data.</text>
</comment>
<dbReference type="Proteomes" id="UP000807825">
    <property type="component" value="Unassembled WGS sequence"/>
</dbReference>
<accession>A0A9D6V3D2</accession>
<evidence type="ECO:0000313" key="3">
    <source>
        <dbReference type="Proteomes" id="UP000807825"/>
    </source>
</evidence>
<dbReference type="EMBL" id="JACRDE010000280">
    <property type="protein sequence ID" value="MBI5249895.1"/>
    <property type="molecule type" value="Genomic_DNA"/>
</dbReference>
<feature type="region of interest" description="Disordered" evidence="1">
    <location>
        <begin position="360"/>
        <end position="379"/>
    </location>
</feature>
<sequence>MRRALLWAIAVAMVFSGIPWTLTDAESLGPQDLRVMAQADNSETETTPNPGEIRSLSRDSLSTLKLDNIKPLYTSPALPGEGVWETSGVPRDSMGQPIIHKTYYRPSVDFPNAVVYMMVIDMSKTFAQYYVGSQEPAAPMAVSEVESELRPRILAVTNAMWMQRHSRGAGAIFRSKVLYPMVNGMASMIVYRDGSVDIQEWNSDIPVHMVRDARQLRHLIVKNGMVVQSVLRNGRMEDAEIGLGFLLGGGGKNLDGKHFWFVAHRSAFGIRKDGNLVFAIGHHIGTKDLAKALVLAGCDRGMHADANPHNIVANLYVRDPQGNLVAKQKLSPEQSKYTLKRYEDAYSKDFFAFFSREAGPANPNRSVSRTEHQSHFRTR</sequence>
<organism evidence="2 3">
    <name type="scientific">Desulfomonile tiedjei</name>
    <dbReference type="NCBI Taxonomy" id="2358"/>
    <lineage>
        <taxon>Bacteria</taxon>
        <taxon>Pseudomonadati</taxon>
        <taxon>Thermodesulfobacteriota</taxon>
        <taxon>Desulfomonilia</taxon>
        <taxon>Desulfomonilales</taxon>
        <taxon>Desulfomonilaceae</taxon>
        <taxon>Desulfomonile</taxon>
    </lineage>
</organism>
<gene>
    <name evidence="2" type="ORF">HY912_10410</name>
</gene>
<dbReference type="AlphaFoldDB" id="A0A9D6V3D2"/>
<proteinExistence type="predicted"/>
<evidence type="ECO:0000313" key="2">
    <source>
        <dbReference type="EMBL" id="MBI5249895.1"/>
    </source>
</evidence>
<evidence type="ECO:0008006" key="4">
    <source>
        <dbReference type="Google" id="ProtNLM"/>
    </source>
</evidence>
<name>A0A9D6V3D2_9BACT</name>